<dbReference type="EMBL" id="KV441555">
    <property type="protein sequence ID" value="OAG02718.1"/>
    <property type="molecule type" value="Genomic_DNA"/>
</dbReference>
<sequence length="181" mass="20106">MGISDAILFLAMCSHDIEPTLHDGLIKGGGSSIRCCKMLDPCLSGTRLLPSVRSSPLSSAKYNAHYPQGRRTISAQQLVGPLVRRQSLSHKAHFDARCRDPSVVLARLWLRALSFLRLISWCCRRCSNDLHHNRKLAPSTLEAPLDRVRAGVPKGQIHLRTGVDLETISRHEHDKETFPAG</sequence>
<dbReference type="Proteomes" id="UP000077069">
    <property type="component" value="Unassembled WGS sequence"/>
</dbReference>
<dbReference type="AlphaFoldDB" id="A0A177C7H0"/>
<protein>
    <submittedName>
        <fullName evidence="1">Uncharacterized protein</fullName>
    </submittedName>
</protein>
<accession>A0A177C7H0</accession>
<name>A0A177C7H0_9PLEO</name>
<keyword evidence="2" id="KW-1185">Reference proteome</keyword>
<proteinExistence type="predicted"/>
<gene>
    <name evidence="1" type="ORF">CC84DRAFT_910815</name>
</gene>
<dbReference type="InParanoid" id="A0A177C7H0"/>
<dbReference type="RefSeq" id="XP_018033083.1">
    <property type="nucleotide sequence ID" value="XM_018187870.1"/>
</dbReference>
<organism evidence="1 2">
    <name type="scientific">Paraphaeosphaeria sporulosa</name>
    <dbReference type="NCBI Taxonomy" id="1460663"/>
    <lineage>
        <taxon>Eukaryota</taxon>
        <taxon>Fungi</taxon>
        <taxon>Dikarya</taxon>
        <taxon>Ascomycota</taxon>
        <taxon>Pezizomycotina</taxon>
        <taxon>Dothideomycetes</taxon>
        <taxon>Pleosporomycetidae</taxon>
        <taxon>Pleosporales</taxon>
        <taxon>Massarineae</taxon>
        <taxon>Didymosphaeriaceae</taxon>
        <taxon>Paraphaeosphaeria</taxon>
    </lineage>
</organism>
<evidence type="ECO:0000313" key="1">
    <source>
        <dbReference type="EMBL" id="OAG02718.1"/>
    </source>
</evidence>
<evidence type="ECO:0000313" key="2">
    <source>
        <dbReference type="Proteomes" id="UP000077069"/>
    </source>
</evidence>
<reference evidence="1 2" key="1">
    <citation type="submission" date="2016-05" db="EMBL/GenBank/DDBJ databases">
        <title>Comparative analysis of secretome profiles of manganese(II)-oxidizing ascomycete fungi.</title>
        <authorList>
            <consortium name="DOE Joint Genome Institute"/>
            <person name="Zeiner C.A."/>
            <person name="Purvine S.O."/>
            <person name="Zink E.M."/>
            <person name="Wu S."/>
            <person name="Pasa-Tolic L."/>
            <person name="Chaput D.L."/>
            <person name="Haridas S."/>
            <person name="Grigoriev I.V."/>
            <person name="Santelli C.M."/>
            <person name="Hansel C.M."/>
        </authorList>
    </citation>
    <scope>NUCLEOTIDE SEQUENCE [LARGE SCALE GENOMIC DNA]</scope>
    <source>
        <strain evidence="1 2">AP3s5-JAC2a</strain>
    </source>
</reference>
<dbReference type="GeneID" id="28771356"/>